<comment type="caution">
    <text evidence="4">The sequence shown here is derived from an EMBL/GenBank/DDBJ whole genome shotgun (WGS) entry which is preliminary data.</text>
</comment>
<dbReference type="InterPro" id="IPR019734">
    <property type="entry name" value="TPR_rpt"/>
</dbReference>
<organism evidence="4 5">
    <name type="scientific">Heterodermia speciosa</name>
    <dbReference type="NCBI Taxonomy" id="116794"/>
    <lineage>
        <taxon>Eukaryota</taxon>
        <taxon>Fungi</taxon>
        <taxon>Dikarya</taxon>
        <taxon>Ascomycota</taxon>
        <taxon>Pezizomycotina</taxon>
        <taxon>Lecanoromycetes</taxon>
        <taxon>OSLEUM clade</taxon>
        <taxon>Lecanoromycetidae</taxon>
        <taxon>Caliciales</taxon>
        <taxon>Physciaceae</taxon>
        <taxon>Heterodermia</taxon>
    </lineage>
</organism>
<evidence type="ECO:0008006" key="6">
    <source>
        <dbReference type="Google" id="ProtNLM"/>
    </source>
</evidence>
<name>A0A8H3J1J7_9LECA</name>
<dbReference type="InterPro" id="IPR011990">
    <property type="entry name" value="TPR-like_helical_dom_sf"/>
</dbReference>
<dbReference type="PANTHER" id="PTHR10039:SF14">
    <property type="entry name" value="NACHT DOMAIN-CONTAINING PROTEIN"/>
    <property type="match status" value="1"/>
</dbReference>
<gene>
    <name evidence="4" type="ORF">HETSPECPRED_001459</name>
</gene>
<feature type="domain" description="Nephrocystin 3-like N-terminal" evidence="3">
    <location>
        <begin position="155"/>
        <end position="327"/>
    </location>
</feature>
<dbReference type="OrthoDB" id="21416at2759"/>
<dbReference type="SUPFAM" id="SSF48452">
    <property type="entry name" value="TPR-like"/>
    <property type="match status" value="1"/>
</dbReference>
<evidence type="ECO:0000259" key="3">
    <source>
        <dbReference type="Pfam" id="PF24883"/>
    </source>
</evidence>
<evidence type="ECO:0000313" key="4">
    <source>
        <dbReference type="EMBL" id="CAF9939025.1"/>
    </source>
</evidence>
<keyword evidence="5" id="KW-1185">Reference proteome</keyword>
<dbReference type="Pfam" id="PF24809">
    <property type="entry name" value="DUF7708"/>
    <property type="match status" value="1"/>
</dbReference>
<proteinExistence type="predicted"/>
<dbReference type="AlphaFoldDB" id="A0A8H3J1J7"/>
<dbReference type="Gene3D" id="1.25.40.10">
    <property type="entry name" value="Tetratricopeptide repeat domain"/>
    <property type="match status" value="2"/>
</dbReference>
<dbReference type="Gene3D" id="3.40.50.300">
    <property type="entry name" value="P-loop containing nucleotide triphosphate hydrolases"/>
    <property type="match status" value="1"/>
</dbReference>
<dbReference type="Proteomes" id="UP000664521">
    <property type="component" value="Unassembled WGS sequence"/>
</dbReference>
<evidence type="ECO:0000256" key="1">
    <source>
        <dbReference type="ARBA" id="ARBA00022737"/>
    </source>
</evidence>
<feature type="non-terminal residue" evidence="4">
    <location>
        <position position="1"/>
    </location>
</feature>
<dbReference type="InterPro" id="IPR027417">
    <property type="entry name" value="P-loop_NTPase"/>
</dbReference>
<sequence length="1065" mass="122005">AILDHTVVNEKITATLILISENLERFPRYQTLFAASDLLQTSIGALYDDIEQFAKQVARFYSQSRLKVILGTLWKTEHSDFDLITANFHRHNDLVRDQALLASFESDRHYRQVCDKQYQDKKRQDLDSWLMAQMQDPEREEALETWSAATEICKGTCRWILPEYMTWLNTSSSTFLFIQGNPGCGKSYMASFLVSYLQQVSTLDETLVLPINPRQGRNKLWHIPKPELMVLQHLLRSHNPTTDSITQLNSLRRTLSYTTNSTEIHDCIRRSLLTTVTSLGVRRVYLVIDGIDALDAQRQCYVMQRLEFLRGIFYNSNCALKVTVMSRPLCFLRLFREVSTMSRFELTADHTRPDLRLYIQSSLDLLALKGISCAGLEDQMTSIILQRSNNYFPLAQGILEDLELVGMNTESPDMKTVLFDRIPDRSRKLFQQQKEKIQESSQSYKACQILVAAMSSITVQDLDALLWAASTDSRLRGMPPSYNSKAARPYEYFVGISANNIQIFNPVLEKYLLSENFLKMKECHALMALACLNIAALQSLSKAGPVEKNLDDGVLLPQFKSIPGLKYAIRHWSHHFMSSNCFDVAKHYLSHIGDRLGTAKYLVSMEGDVADSMIHTRSSEKFLSLNLEARITLIGSSHPDTITTRMQVAQNAQCRGEVALSQHHYLLICNSPDFNKFKHDDRYRILSGIARSFERQNCWSDAEVNYLHCLDLCSSVESLWMQRRIESQNSLAWVLQAQGRTENAIQACEIACRLAHENLGPGHTESRLAIQNIATMYERTGKTVQARLILLNHLDRCDCEYGPGHHSTVDALRDLVSFLERQNDGEQSQSVCRQLMERCRSQGMSMHEIGQLLADLYEAHGQYCEAEVTLKGLCTGSDAQAVVLARSTLSKFYVRRGSWFEAGVLLQACLDSHETNLTWRARSEIIILMAECKQRMGLSSKAQDKINEFLRLRDRNCDWTCREDINSSNDLGAYYERHQRWADALGTYTYIHEHIKSMFGPKHKYSISTEQTLAAYAERTYNWKEAERLYGGIGKALVETRGTRHWLTMTMWKKHLLTKLHELRV</sequence>
<dbReference type="PANTHER" id="PTHR10039">
    <property type="entry name" value="AMELOGENIN"/>
    <property type="match status" value="1"/>
</dbReference>
<feature type="domain" description="DUF7708" evidence="2">
    <location>
        <begin position="2"/>
        <end position="103"/>
    </location>
</feature>
<keyword evidence="1" id="KW-0677">Repeat</keyword>
<protein>
    <recommendedName>
        <fullName evidence="6">NACHT domain-containing protein</fullName>
    </recommendedName>
</protein>
<reference evidence="4" key="1">
    <citation type="submission" date="2021-03" db="EMBL/GenBank/DDBJ databases">
        <authorList>
            <person name="Tagirdzhanova G."/>
        </authorList>
    </citation>
    <scope>NUCLEOTIDE SEQUENCE</scope>
</reference>
<dbReference type="Pfam" id="PF24883">
    <property type="entry name" value="NPHP3_N"/>
    <property type="match status" value="1"/>
</dbReference>
<dbReference type="SUPFAM" id="SSF52540">
    <property type="entry name" value="P-loop containing nucleoside triphosphate hydrolases"/>
    <property type="match status" value="1"/>
</dbReference>
<evidence type="ECO:0000259" key="2">
    <source>
        <dbReference type="Pfam" id="PF24809"/>
    </source>
</evidence>
<evidence type="ECO:0000313" key="5">
    <source>
        <dbReference type="Proteomes" id="UP000664521"/>
    </source>
</evidence>
<dbReference type="InterPro" id="IPR056125">
    <property type="entry name" value="DUF7708"/>
</dbReference>
<accession>A0A8H3J1J7</accession>
<dbReference type="SMART" id="SM00028">
    <property type="entry name" value="TPR"/>
    <property type="match status" value="3"/>
</dbReference>
<dbReference type="InterPro" id="IPR056884">
    <property type="entry name" value="NPHP3-like_N"/>
</dbReference>
<dbReference type="EMBL" id="CAJPDS010000123">
    <property type="protein sequence ID" value="CAF9939025.1"/>
    <property type="molecule type" value="Genomic_DNA"/>
</dbReference>